<evidence type="ECO:0000313" key="1">
    <source>
        <dbReference type="EMBL" id="CEN28440.1"/>
    </source>
</evidence>
<reference evidence="2" key="1">
    <citation type="submission" date="2015-01" db="EMBL/GenBank/DDBJ databases">
        <authorList>
            <person name="Andreevskaya M."/>
        </authorList>
    </citation>
    <scope>NUCLEOTIDE SEQUENCE [LARGE SCALE GENOMIC DNA]</scope>
    <source>
        <strain evidence="2">MKFS47</strain>
    </source>
</reference>
<dbReference type="AlphaFoldDB" id="A0A0D6DWS5"/>
<accession>A0A0D6DWS5</accession>
<dbReference type="Proteomes" id="UP000033166">
    <property type="component" value="Chromosome I"/>
</dbReference>
<dbReference type="STRING" id="1364.LP2241_30241"/>
<evidence type="ECO:0000313" key="2">
    <source>
        <dbReference type="Proteomes" id="UP000033166"/>
    </source>
</evidence>
<proteinExistence type="predicted"/>
<dbReference type="EMBL" id="LN774769">
    <property type="protein sequence ID" value="CEN28440.1"/>
    <property type="molecule type" value="Genomic_DNA"/>
</dbReference>
<gene>
    <name evidence="1" type="ORF">LACPI_1240</name>
</gene>
<sequence length="155" mass="18211">MIFKNVNLTREEASKWITYFKKTYPYCENVIGLRMIWPCLTVNQDKSIFINTKFINHDAPYDIDLFYFWHGYLFLLKMKQVWGEEDLEAWEFNLLIPYPDARAQAGIHLPKKLIKDEVQIFQDLKAAMVVYGQYGGNMVNPPIPSIKIHVGGKVY</sequence>
<dbReference type="RefSeq" id="WP_047915577.1">
    <property type="nucleotide sequence ID" value="NZ_LN774769.1"/>
</dbReference>
<organism evidence="1 2">
    <name type="scientific">Pseudolactococcus piscium MKFS47</name>
    <dbReference type="NCBI Taxonomy" id="297352"/>
    <lineage>
        <taxon>Bacteria</taxon>
        <taxon>Bacillati</taxon>
        <taxon>Bacillota</taxon>
        <taxon>Bacilli</taxon>
        <taxon>Lactobacillales</taxon>
        <taxon>Streptococcaceae</taxon>
        <taxon>Pseudolactococcus</taxon>
    </lineage>
</organism>
<protein>
    <submittedName>
        <fullName evidence="1">Uncharacterized protein</fullName>
    </submittedName>
</protein>
<name>A0A0D6DWS5_9LACT</name>
<dbReference type="KEGG" id="lpk:LACPI_1240"/>
<dbReference type="HOGENOM" id="CLU_1693271_0_0_9"/>